<sequence>MSKISNQGGNVGQIDSMRGAQGVERANVGSVNGMRVEVGEGTRQPSRAGETLNAVKNFFKDLRSGFHDAFATLKDKVRTAYQDFQGWRAAGGGGAGAAQQAQAPANVQAVQAPLVQTFDEKRAALLEGLPSGVAIDNQGVISGSHVVQAFPNDPLLGSQAGQSLDDTLEETGNSQLNPVNKQGQPVSLATIAGIPVSSQSVKDFYRLDLTLGTGNGAYKSASDPTTNNDRNESVVRNLKNFTGSDEAVTVLSSVVNQQFSRLFTDSWSKSDGSRSVCQVEQGKLGPVNYRAPDGSESMVQPGGIGTAPVHITQTQNGDFKVEISWDMYYSGLGRGHGKTDFPGMDGSVMKASGHIEFVVDGAAARAGQLDVTVTQPATITFEGKMAA</sequence>
<protein>
    <submittedName>
        <fullName evidence="2">Uncharacterized protein</fullName>
    </submittedName>
</protein>
<dbReference type="AlphaFoldDB" id="A0A1H0JYZ7"/>
<reference evidence="2 3" key="1">
    <citation type="submission" date="2016-10" db="EMBL/GenBank/DDBJ databases">
        <authorList>
            <person name="de Groot N.N."/>
        </authorList>
    </citation>
    <scope>NUCLEOTIDE SEQUENCE [LARGE SCALE GENOMIC DNA]</scope>
    <source>
        <strain evidence="3">L7-484,KACC 16230,DSM 25025</strain>
    </source>
</reference>
<evidence type="ECO:0000313" key="3">
    <source>
        <dbReference type="Proteomes" id="UP000198793"/>
    </source>
</evidence>
<proteinExistence type="predicted"/>
<dbReference type="OrthoDB" id="7862626at2"/>
<evidence type="ECO:0000313" key="2">
    <source>
        <dbReference type="EMBL" id="SDO48742.1"/>
    </source>
</evidence>
<dbReference type="STRING" id="1166073.SAMN05192530_1078"/>
<dbReference type="EMBL" id="FNIT01000007">
    <property type="protein sequence ID" value="SDO48742.1"/>
    <property type="molecule type" value="Genomic_DNA"/>
</dbReference>
<feature type="region of interest" description="Disordered" evidence="1">
    <location>
        <begin position="1"/>
        <end position="49"/>
    </location>
</feature>
<organism evidence="2 3">
    <name type="scientific">Aureimonas jatrophae</name>
    <dbReference type="NCBI Taxonomy" id="1166073"/>
    <lineage>
        <taxon>Bacteria</taxon>
        <taxon>Pseudomonadati</taxon>
        <taxon>Pseudomonadota</taxon>
        <taxon>Alphaproteobacteria</taxon>
        <taxon>Hyphomicrobiales</taxon>
        <taxon>Aurantimonadaceae</taxon>
        <taxon>Aureimonas</taxon>
    </lineage>
</organism>
<accession>A0A1H0JYZ7</accession>
<keyword evidence="3" id="KW-1185">Reference proteome</keyword>
<gene>
    <name evidence="2" type="ORF">SAMN05192530_1078</name>
</gene>
<dbReference type="RefSeq" id="WP_090674889.1">
    <property type="nucleotide sequence ID" value="NZ_FNIT01000007.1"/>
</dbReference>
<name>A0A1H0JYZ7_9HYPH</name>
<evidence type="ECO:0000256" key="1">
    <source>
        <dbReference type="SAM" id="MobiDB-lite"/>
    </source>
</evidence>
<dbReference type="Proteomes" id="UP000198793">
    <property type="component" value="Unassembled WGS sequence"/>
</dbReference>